<dbReference type="InterPro" id="IPR016130">
    <property type="entry name" value="Tyr_Pase_AS"/>
</dbReference>
<reference evidence="2" key="1">
    <citation type="submission" date="2022-08" db="EMBL/GenBank/DDBJ databases">
        <title>Novel sulphate-reducing endosymbionts in the free-living metamonad Anaeramoeba.</title>
        <authorList>
            <person name="Jerlstrom-Hultqvist J."/>
            <person name="Cepicka I."/>
            <person name="Gallot-Lavallee L."/>
            <person name="Salas-Leiva D."/>
            <person name="Curtis B.A."/>
            <person name="Zahonova K."/>
            <person name="Pipaliya S."/>
            <person name="Dacks J."/>
            <person name="Roger A.J."/>
        </authorList>
    </citation>
    <scope>NUCLEOTIDE SEQUENCE</scope>
    <source>
        <strain evidence="2">Busselton2</strain>
    </source>
</reference>
<feature type="signal peptide" evidence="1">
    <location>
        <begin position="1"/>
        <end position="28"/>
    </location>
</feature>
<dbReference type="PANTHER" id="PTHR38745:SF2">
    <property type="entry name" value="TYROSINE SPECIFIC PROTEIN PHOSPHATASES DOMAIN-CONTAINING PROTEIN"/>
    <property type="match status" value="1"/>
</dbReference>
<accession>A0AAV7Z1H6</accession>
<proteinExistence type="predicted"/>
<evidence type="ECO:0000256" key="1">
    <source>
        <dbReference type="SAM" id="SignalP"/>
    </source>
</evidence>
<feature type="chain" id="PRO_5043574766" evidence="1">
    <location>
        <begin position="29"/>
        <end position="281"/>
    </location>
</feature>
<keyword evidence="1" id="KW-0732">Signal</keyword>
<dbReference type="AlphaFoldDB" id="A0AAV7Z1H6"/>
<evidence type="ECO:0000313" key="3">
    <source>
        <dbReference type="Proteomes" id="UP001146793"/>
    </source>
</evidence>
<dbReference type="PROSITE" id="PS00383">
    <property type="entry name" value="TYR_PHOSPHATASE_1"/>
    <property type="match status" value="1"/>
</dbReference>
<sequence length="281" mass="33523">MPFLSTKITLLSLYILTFFVIQNTFVACQDFKPERVHLVDSYQGNYLFRGNEPIIGGKTFAYAELKEAMIKILQDYQFEVPTTFQLIDLNFLNGFTNEEYGNIKAEENWFKDYSQSQNFFHWPIYGSVTNPEMYTEDVRTEKALTFDNWDGDRITPRLKITYDLLHKVETLPKFIYFHCEAGLDRTGEFAGCYKMLHFGWDYQQVIKYDTEIAGRKMVIFNSNHLQWYCYYLKENLNMNISFKGLFSYLGFVPYSKEWLETHKSILKLKHLYKKFVRKSKR</sequence>
<dbReference type="CDD" id="cd14494">
    <property type="entry name" value="PTP_DSP_cys"/>
    <property type="match status" value="1"/>
</dbReference>
<dbReference type="Gene3D" id="3.90.190.10">
    <property type="entry name" value="Protein tyrosine phosphatase superfamily"/>
    <property type="match status" value="1"/>
</dbReference>
<dbReference type="SUPFAM" id="SSF52799">
    <property type="entry name" value="(Phosphotyrosine protein) phosphatases II"/>
    <property type="match status" value="1"/>
</dbReference>
<protein>
    <submittedName>
        <fullName evidence="2">Phosphatase</fullName>
    </submittedName>
</protein>
<dbReference type="PROSITE" id="PS51257">
    <property type="entry name" value="PROKAR_LIPOPROTEIN"/>
    <property type="match status" value="1"/>
</dbReference>
<gene>
    <name evidence="2" type="ORF">M0812_20017</name>
</gene>
<dbReference type="PANTHER" id="PTHR38745">
    <property type="entry name" value="PHOSPHATASE, PUTATIVE-RELATED"/>
    <property type="match status" value="1"/>
</dbReference>
<dbReference type="EMBL" id="JANTQA010000045">
    <property type="protein sequence ID" value="KAJ3433960.1"/>
    <property type="molecule type" value="Genomic_DNA"/>
</dbReference>
<evidence type="ECO:0000313" key="2">
    <source>
        <dbReference type="EMBL" id="KAJ3433960.1"/>
    </source>
</evidence>
<dbReference type="Proteomes" id="UP001146793">
    <property type="component" value="Unassembled WGS sequence"/>
</dbReference>
<name>A0AAV7Z1H6_9EUKA</name>
<dbReference type="InterPro" id="IPR029021">
    <property type="entry name" value="Prot-tyrosine_phosphatase-like"/>
</dbReference>
<organism evidence="2 3">
    <name type="scientific">Anaeramoeba flamelloides</name>
    <dbReference type="NCBI Taxonomy" id="1746091"/>
    <lineage>
        <taxon>Eukaryota</taxon>
        <taxon>Metamonada</taxon>
        <taxon>Anaeramoebidae</taxon>
        <taxon>Anaeramoeba</taxon>
    </lineage>
</organism>
<comment type="caution">
    <text evidence="2">The sequence shown here is derived from an EMBL/GenBank/DDBJ whole genome shotgun (WGS) entry which is preliminary data.</text>
</comment>